<dbReference type="PANTHER" id="PTHR24324">
    <property type="entry name" value="HOMEOBOX PROTEIN HHEX"/>
    <property type="match status" value="1"/>
</dbReference>
<dbReference type="OMA" id="KQSNHEK"/>
<feature type="compositionally biased region" description="Low complexity" evidence="6">
    <location>
        <begin position="63"/>
        <end position="77"/>
    </location>
</feature>
<dbReference type="GO" id="GO:0005634">
    <property type="term" value="C:nucleus"/>
    <property type="evidence" value="ECO:0007669"/>
    <property type="project" value="UniProtKB-SubCell"/>
</dbReference>
<keyword evidence="3 4" id="KW-0539">Nucleus</keyword>
<evidence type="ECO:0000256" key="3">
    <source>
        <dbReference type="ARBA" id="ARBA00023242"/>
    </source>
</evidence>
<dbReference type="AlphaFoldDB" id="A5DAS7"/>
<evidence type="ECO:0000256" key="1">
    <source>
        <dbReference type="ARBA" id="ARBA00023125"/>
    </source>
</evidence>
<keyword evidence="1 4" id="KW-0238">DNA-binding</keyword>
<dbReference type="CDD" id="cd00086">
    <property type="entry name" value="homeodomain"/>
    <property type="match status" value="1"/>
</dbReference>
<name>A5DAS7_PICGU</name>
<dbReference type="SUPFAM" id="SSF46689">
    <property type="entry name" value="Homeodomain-like"/>
    <property type="match status" value="1"/>
</dbReference>
<proteinExistence type="predicted"/>
<evidence type="ECO:0000313" key="8">
    <source>
        <dbReference type="EMBL" id="EDK36284.2"/>
    </source>
</evidence>
<dbReference type="InterPro" id="IPR017970">
    <property type="entry name" value="Homeobox_CS"/>
</dbReference>
<evidence type="ECO:0000256" key="6">
    <source>
        <dbReference type="SAM" id="MobiDB-lite"/>
    </source>
</evidence>
<evidence type="ECO:0000313" key="9">
    <source>
        <dbReference type="Proteomes" id="UP000001997"/>
    </source>
</evidence>
<dbReference type="KEGG" id="pgu:PGUG_00382"/>
<evidence type="ECO:0000256" key="4">
    <source>
        <dbReference type="PROSITE-ProRule" id="PRU00108"/>
    </source>
</evidence>
<feature type="DNA-binding region" description="Homeobox" evidence="4">
    <location>
        <begin position="119"/>
        <end position="178"/>
    </location>
</feature>
<dbReference type="GO" id="GO:0000978">
    <property type="term" value="F:RNA polymerase II cis-regulatory region sequence-specific DNA binding"/>
    <property type="evidence" value="ECO:0007669"/>
    <property type="project" value="TreeGrafter"/>
</dbReference>
<dbReference type="Proteomes" id="UP000001997">
    <property type="component" value="Unassembled WGS sequence"/>
</dbReference>
<dbReference type="GO" id="GO:0030154">
    <property type="term" value="P:cell differentiation"/>
    <property type="evidence" value="ECO:0007669"/>
    <property type="project" value="TreeGrafter"/>
</dbReference>
<reference evidence="8 9" key="1">
    <citation type="journal article" date="2009" name="Nature">
        <title>Evolution of pathogenicity and sexual reproduction in eight Candida genomes.</title>
        <authorList>
            <person name="Butler G."/>
            <person name="Rasmussen M.D."/>
            <person name="Lin M.F."/>
            <person name="Santos M.A."/>
            <person name="Sakthikumar S."/>
            <person name="Munro C.A."/>
            <person name="Rheinbay E."/>
            <person name="Grabherr M."/>
            <person name="Forche A."/>
            <person name="Reedy J.L."/>
            <person name="Agrafioti I."/>
            <person name="Arnaud M.B."/>
            <person name="Bates S."/>
            <person name="Brown A.J."/>
            <person name="Brunke S."/>
            <person name="Costanzo M.C."/>
            <person name="Fitzpatrick D.A."/>
            <person name="de Groot P.W."/>
            <person name="Harris D."/>
            <person name="Hoyer L.L."/>
            <person name="Hube B."/>
            <person name="Klis F.M."/>
            <person name="Kodira C."/>
            <person name="Lennard N."/>
            <person name="Logue M.E."/>
            <person name="Martin R."/>
            <person name="Neiman A.M."/>
            <person name="Nikolaou E."/>
            <person name="Quail M.A."/>
            <person name="Quinn J."/>
            <person name="Santos M.C."/>
            <person name="Schmitzberger F.F."/>
            <person name="Sherlock G."/>
            <person name="Shah P."/>
            <person name="Silverstein K.A."/>
            <person name="Skrzypek M.S."/>
            <person name="Soll D."/>
            <person name="Staggs R."/>
            <person name="Stansfield I."/>
            <person name="Stumpf M.P."/>
            <person name="Sudbery P.E."/>
            <person name="Srikantha T."/>
            <person name="Zeng Q."/>
            <person name="Berman J."/>
            <person name="Berriman M."/>
            <person name="Heitman J."/>
            <person name="Gow N.A."/>
            <person name="Lorenz M.C."/>
            <person name="Birren B.W."/>
            <person name="Kellis M."/>
            <person name="Cuomo C.A."/>
        </authorList>
    </citation>
    <scope>NUCLEOTIDE SEQUENCE [LARGE SCALE GENOMIC DNA]</scope>
    <source>
        <strain evidence="9">ATCC 6260 / CBS 566 / DSM 6381 / JCM 1539 / NBRC 10279 / NRRL Y-324</strain>
    </source>
</reference>
<accession>A5DAS7</accession>
<dbReference type="EMBL" id="CH408155">
    <property type="protein sequence ID" value="EDK36284.2"/>
    <property type="molecule type" value="Genomic_DNA"/>
</dbReference>
<gene>
    <name evidence="8" type="ORF">PGUG_00382</name>
</gene>
<dbReference type="PANTHER" id="PTHR24324:SF9">
    <property type="entry name" value="HOMEOBOX DOMAIN-CONTAINING PROTEIN"/>
    <property type="match status" value="1"/>
</dbReference>
<dbReference type="InParanoid" id="A5DAS7"/>
<dbReference type="GeneID" id="5129174"/>
<dbReference type="VEuPathDB" id="FungiDB:PGUG_00382"/>
<feature type="compositionally biased region" description="Low complexity" evidence="6">
    <location>
        <begin position="216"/>
        <end position="226"/>
    </location>
</feature>
<dbReference type="PROSITE" id="PS50071">
    <property type="entry name" value="HOMEOBOX_2"/>
    <property type="match status" value="1"/>
</dbReference>
<comment type="subcellular location">
    <subcellularLocation>
        <location evidence="4 5">Nucleus</location>
    </subcellularLocation>
</comment>
<dbReference type="STRING" id="294746.A5DAS7"/>
<dbReference type="Pfam" id="PF00046">
    <property type="entry name" value="Homeodomain"/>
    <property type="match status" value="1"/>
</dbReference>
<feature type="compositionally biased region" description="Low complexity" evidence="6">
    <location>
        <begin position="26"/>
        <end position="37"/>
    </location>
</feature>
<keyword evidence="2 4" id="KW-0371">Homeobox</keyword>
<keyword evidence="9" id="KW-1185">Reference proteome</keyword>
<dbReference type="HOGENOM" id="CLU_060130_0_0_1"/>
<dbReference type="RefSeq" id="XP_001487005.2">
    <property type="nucleotide sequence ID" value="XM_001486955.1"/>
</dbReference>
<dbReference type="GO" id="GO:0000981">
    <property type="term" value="F:DNA-binding transcription factor activity, RNA polymerase II-specific"/>
    <property type="evidence" value="ECO:0007669"/>
    <property type="project" value="InterPro"/>
</dbReference>
<dbReference type="InterPro" id="IPR051000">
    <property type="entry name" value="Homeobox_DNA-bind_prot"/>
</dbReference>
<dbReference type="eggNOG" id="KOG0490">
    <property type="taxonomic scope" value="Eukaryota"/>
</dbReference>
<dbReference type="OrthoDB" id="6159439at2759"/>
<dbReference type="InterPro" id="IPR001356">
    <property type="entry name" value="HD"/>
</dbReference>
<dbReference type="Gene3D" id="1.10.10.60">
    <property type="entry name" value="Homeodomain-like"/>
    <property type="match status" value="1"/>
</dbReference>
<feature type="region of interest" description="Disordered" evidence="6">
    <location>
        <begin position="1"/>
        <end position="94"/>
    </location>
</feature>
<dbReference type="PROSITE" id="PS00027">
    <property type="entry name" value="HOMEOBOX_1"/>
    <property type="match status" value="1"/>
</dbReference>
<evidence type="ECO:0000256" key="5">
    <source>
        <dbReference type="RuleBase" id="RU000682"/>
    </source>
</evidence>
<feature type="region of interest" description="Disordered" evidence="6">
    <location>
        <begin position="205"/>
        <end position="226"/>
    </location>
</feature>
<protein>
    <recommendedName>
        <fullName evidence="7">Homeobox domain-containing protein</fullName>
    </recommendedName>
</protein>
<organism evidence="8 9">
    <name type="scientific">Meyerozyma guilliermondii (strain ATCC 6260 / CBS 566 / DSM 6381 / JCM 1539 / NBRC 10279 / NRRL Y-324)</name>
    <name type="common">Yeast</name>
    <name type="synonym">Candida guilliermondii</name>
    <dbReference type="NCBI Taxonomy" id="294746"/>
    <lineage>
        <taxon>Eukaryota</taxon>
        <taxon>Fungi</taxon>
        <taxon>Dikarya</taxon>
        <taxon>Ascomycota</taxon>
        <taxon>Saccharomycotina</taxon>
        <taxon>Pichiomycetes</taxon>
        <taxon>Debaryomycetaceae</taxon>
        <taxon>Meyerozyma</taxon>
    </lineage>
</organism>
<feature type="domain" description="Homeobox" evidence="7">
    <location>
        <begin position="117"/>
        <end position="177"/>
    </location>
</feature>
<evidence type="ECO:0000259" key="7">
    <source>
        <dbReference type="PROSITE" id="PS50071"/>
    </source>
</evidence>
<dbReference type="InterPro" id="IPR009057">
    <property type="entry name" value="Homeodomain-like_sf"/>
</dbReference>
<dbReference type="SMART" id="SM00389">
    <property type="entry name" value="HOX"/>
    <property type="match status" value="1"/>
</dbReference>
<evidence type="ECO:0000256" key="2">
    <source>
        <dbReference type="ARBA" id="ARBA00023155"/>
    </source>
</evidence>
<sequence length="346" mass="37704">MSMPLATPKRPVLPPTPSVGKPSLPPLSTILSSTPYPSKLPSFDSLDWSTKSPSKRVGPVHRSLSSSESHSPTSATSEVPMVPTEKSTKSSNSKAFAFISHSPATYPSQEPSIDNAPLARRKRRRTSPNELAILNREFQSGSTPNKLRRLEIANMVSMTEKAVQIWFQNKRQALRKQSAVEKEVTELPVTPVPVKIAPRPFASTPIKPEPVSHTYPTTVSPAPSSNTSVVSSASSSRFYTTPNSSFIQNDDSFDNSIGLVLNETKKRQPSSLNGATATTMTFKLGPARPSTANILANIDDDDLPRKRKPLGQLDVNLPQKFKKESDGAIESLLHLKSGKWSQKVNV</sequence>